<dbReference type="HOGENOM" id="CLU_3058386_0_0_9"/>
<evidence type="ECO:0000313" key="1">
    <source>
        <dbReference type="EMBL" id="ABS20992.1"/>
    </source>
</evidence>
<organism evidence="1 2">
    <name type="scientific">Bacillus cytotoxicus (strain DSM 22905 / CIP 110041 / 391-98 / NVH 391-98)</name>
    <dbReference type="NCBI Taxonomy" id="315749"/>
    <lineage>
        <taxon>Bacteria</taxon>
        <taxon>Bacillati</taxon>
        <taxon>Bacillota</taxon>
        <taxon>Bacilli</taxon>
        <taxon>Bacillales</taxon>
        <taxon>Bacillaceae</taxon>
        <taxon>Bacillus</taxon>
        <taxon>Bacillus cereus group</taxon>
    </lineage>
</organism>
<reference evidence="1 2" key="1">
    <citation type="journal article" date="2008" name="Chem. Biol. Interact.">
        <title>Extending the Bacillus cereus group genomics to putative food-borne pathogens of different toxicity.</title>
        <authorList>
            <person name="Lapidus A."/>
            <person name="Goltsman E."/>
            <person name="Auger S."/>
            <person name="Galleron N."/>
            <person name="Segurens B."/>
            <person name="Dossat C."/>
            <person name="Land M.L."/>
            <person name="Broussolle V."/>
            <person name="Brillard J."/>
            <person name="Guinebretiere M.H."/>
            <person name="Sanchis V."/>
            <person name="Nguen-The C."/>
            <person name="Lereclus D."/>
            <person name="Richardson P."/>
            <person name="Wincker P."/>
            <person name="Weissenbach J."/>
            <person name="Ehrlich S.D."/>
            <person name="Sorokin A."/>
        </authorList>
    </citation>
    <scope>NUCLEOTIDE SEQUENCE [LARGE SCALE GENOMIC DNA]</scope>
    <source>
        <strain evidence="2">DSM 22905 / CIP 110041 / 391-98 / NVH 391-98</strain>
    </source>
</reference>
<evidence type="ECO:0000313" key="2">
    <source>
        <dbReference type="Proteomes" id="UP000002300"/>
    </source>
</evidence>
<dbReference type="AlphaFoldDB" id="A7GLI4"/>
<sequence length="53" mass="6057">MNLEKKLFMHAVGHFDAAFRIPHMTKVNKTNDMMLGFRLAATLEGIEIHFLAV</sequence>
<proteinExistence type="predicted"/>
<keyword evidence="2" id="KW-1185">Reference proteome</keyword>
<dbReference type="EMBL" id="CP000764">
    <property type="protein sequence ID" value="ABS20992.1"/>
    <property type="molecule type" value="Genomic_DNA"/>
</dbReference>
<dbReference type="Proteomes" id="UP000002300">
    <property type="component" value="Chromosome"/>
</dbReference>
<name>A7GLI4_BACCN</name>
<accession>A7GLI4</accession>
<dbReference type="KEGG" id="bcy:Bcer98_0645"/>
<protein>
    <submittedName>
        <fullName evidence="1">Uncharacterized protein</fullName>
    </submittedName>
</protein>
<gene>
    <name evidence="1" type="ordered locus">Bcer98_0645</name>
</gene>